<dbReference type="GO" id="GO:0019645">
    <property type="term" value="P:anaerobic electron transport chain"/>
    <property type="evidence" value="ECO:0007669"/>
    <property type="project" value="InterPro"/>
</dbReference>
<keyword evidence="1" id="KW-0812">Transmembrane</keyword>
<feature type="transmembrane region" description="Helical" evidence="1">
    <location>
        <begin position="228"/>
        <end position="250"/>
    </location>
</feature>
<evidence type="ECO:0000256" key="1">
    <source>
        <dbReference type="SAM" id="Phobius"/>
    </source>
</evidence>
<dbReference type="Pfam" id="PF04976">
    <property type="entry name" value="DmsC"/>
    <property type="match status" value="1"/>
</dbReference>
<sequence>MDVHHLPLVLFTVIGQMCVGTFLCLGVMQLVVSARHGRAVAQRIIEPVVYAIGPVMVLGLVASMFHMHDITHTLNVIRHWRTSWLSREIIFGIGFAGLGFAYALLEWFEVAGFRLRQVVAALTALFGIALVWSMAQIYYSVPTIPAWHNWAVPFQFFGTTAVLGPLAVGCALMATAALRARHAAHDVATPAANPAHGGPTARIRGRIRAINAPATAGEWAISTSVVRWLALVAAVAAAAVLISYTLYVSGLTGGNAQAQLAAGVFSGPLFAVRLTLLGLAAIVLGLFVFRVADRAPVDRSWGLAALMATCLAGAFVAEVIGRFFHYAAMYRVGI</sequence>
<accession>A0A068VR19</accession>
<feature type="transmembrane region" description="Helical" evidence="1">
    <location>
        <begin position="6"/>
        <end position="32"/>
    </location>
</feature>
<reference evidence="2" key="1">
    <citation type="submission" date="2014-08" db="EMBL/GenBank/DDBJ databases">
        <authorList>
            <person name="Falentin Helene"/>
        </authorList>
    </citation>
    <scope>NUCLEOTIDE SEQUENCE</scope>
</reference>
<proteinExistence type="predicted"/>
<dbReference type="RefSeq" id="WP_013161895.1">
    <property type="nucleotide sequence ID" value="NZ_CP010341.1"/>
</dbReference>
<dbReference type="PANTHER" id="PTHR38095:SF2">
    <property type="entry name" value="ANAEROBIC DIMETHYL SULFOXIDE REDUCTASE CHAIN C"/>
    <property type="match status" value="1"/>
</dbReference>
<feature type="transmembrane region" description="Helical" evidence="1">
    <location>
        <begin position="301"/>
        <end position="324"/>
    </location>
</feature>
<dbReference type="KEGG" id="pfre:RM25_1962"/>
<feature type="transmembrane region" description="Helical" evidence="1">
    <location>
        <begin position="44"/>
        <end position="65"/>
    </location>
</feature>
<protein>
    <submittedName>
        <fullName evidence="2">Anaerobic dimethyl sulfoxide reductase chain C</fullName>
    </submittedName>
</protein>
<dbReference type="GO" id="GO:0005886">
    <property type="term" value="C:plasma membrane"/>
    <property type="evidence" value="ECO:0007669"/>
    <property type="project" value="TreeGrafter"/>
</dbReference>
<dbReference type="AlphaFoldDB" id="A0A068VR19"/>
<feature type="transmembrane region" description="Helical" evidence="1">
    <location>
        <begin position="117"/>
        <end position="139"/>
    </location>
</feature>
<dbReference type="PANTHER" id="PTHR38095">
    <property type="entry name" value="ANAEROBIC DIMETHYL SULFOXIDE REDUCTASE CHAIN YNFH"/>
    <property type="match status" value="1"/>
</dbReference>
<feature type="transmembrane region" description="Helical" evidence="1">
    <location>
        <begin position="151"/>
        <end position="174"/>
    </location>
</feature>
<dbReference type="InterPro" id="IPR007059">
    <property type="entry name" value="DmsC"/>
</dbReference>
<feature type="transmembrane region" description="Helical" evidence="1">
    <location>
        <begin position="85"/>
        <end position="105"/>
    </location>
</feature>
<dbReference type="GO" id="GO:0009389">
    <property type="term" value="F:dimethyl sulfoxide reductase activity"/>
    <property type="evidence" value="ECO:0007669"/>
    <property type="project" value="TreeGrafter"/>
</dbReference>
<dbReference type="EMBL" id="LM676414">
    <property type="protein sequence ID" value="CEP26581.1"/>
    <property type="molecule type" value="Genomic_DNA"/>
</dbReference>
<dbReference type="GO" id="GO:0009390">
    <property type="term" value="C:dimethyl sulfoxide reductase complex"/>
    <property type="evidence" value="ECO:0007669"/>
    <property type="project" value="TreeGrafter"/>
</dbReference>
<keyword evidence="1" id="KW-0472">Membrane</keyword>
<gene>
    <name evidence="2" type="primary">dmsC</name>
    <name evidence="2" type="ORF">PFCIRM138_08325</name>
</gene>
<keyword evidence="1" id="KW-1133">Transmembrane helix</keyword>
<evidence type="ECO:0000313" key="2">
    <source>
        <dbReference type="EMBL" id="CEP26581.1"/>
    </source>
</evidence>
<name>A0A068VR19_PROFF</name>
<organism evidence="2">
    <name type="scientific">Propionibacterium freudenreichii subsp. freudenreichii</name>
    <dbReference type="NCBI Taxonomy" id="66712"/>
    <lineage>
        <taxon>Bacteria</taxon>
        <taxon>Bacillati</taxon>
        <taxon>Actinomycetota</taxon>
        <taxon>Actinomycetes</taxon>
        <taxon>Propionibacteriales</taxon>
        <taxon>Propionibacteriaceae</taxon>
        <taxon>Propionibacterium</taxon>
    </lineage>
</organism>
<feature type="transmembrane region" description="Helical" evidence="1">
    <location>
        <begin position="270"/>
        <end position="289"/>
    </location>
</feature>
<dbReference type="PATRIC" id="fig|66712.6.peg.1997"/>